<feature type="region of interest" description="Disordered" evidence="1">
    <location>
        <begin position="1"/>
        <end position="44"/>
    </location>
</feature>
<evidence type="ECO:0000313" key="2">
    <source>
        <dbReference type="EMBL" id="KAF2709261.1"/>
    </source>
</evidence>
<dbReference type="AlphaFoldDB" id="A0A6G1KA02"/>
<accession>A0A6G1KA02</accession>
<name>A0A6G1KA02_9PLEO</name>
<dbReference type="GO" id="GO:0003676">
    <property type="term" value="F:nucleic acid binding"/>
    <property type="evidence" value="ECO:0007669"/>
    <property type="project" value="InterPro"/>
</dbReference>
<evidence type="ECO:0008006" key="4">
    <source>
        <dbReference type="Google" id="ProtNLM"/>
    </source>
</evidence>
<dbReference type="EMBL" id="MU005770">
    <property type="protein sequence ID" value="KAF2709261.1"/>
    <property type="molecule type" value="Genomic_DNA"/>
</dbReference>
<proteinExistence type="predicted"/>
<protein>
    <recommendedName>
        <fullName evidence="4">RRM domain-containing protein</fullName>
    </recommendedName>
</protein>
<evidence type="ECO:0000313" key="3">
    <source>
        <dbReference type="Proteomes" id="UP000799428"/>
    </source>
</evidence>
<organism evidence="2 3">
    <name type="scientific">Pleomassaria siparia CBS 279.74</name>
    <dbReference type="NCBI Taxonomy" id="1314801"/>
    <lineage>
        <taxon>Eukaryota</taxon>
        <taxon>Fungi</taxon>
        <taxon>Dikarya</taxon>
        <taxon>Ascomycota</taxon>
        <taxon>Pezizomycotina</taxon>
        <taxon>Dothideomycetes</taxon>
        <taxon>Pleosporomycetidae</taxon>
        <taxon>Pleosporales</taxon>
        <taxon>Pleomassariaceae</taxon>
        <taxon>Pleomassaria</taxon>
    </lineage>
</organism>
<keyword evidence="3" id="KW-1185">Reference proteome</keyword>
<reference evidence="2" key="1">
    <citation type="journal article" date="2020" name="Stud. Mycol.">
        <title>101 Dothideomycetes genomes: a test case for predicting lifestyles and emergence of pathogens.</title>
        <authorList>
            <person name="Haridas S."/>
            <person name="Albert R."/>
            <person name="Binder M."/>
            <person name="Bloem J."/>
            <person name="Labutti K."/>
            <person name="Salamov A."/>
            <person name="Andreopoulos B."/>
            <person name="Baker S."/>
            <person name="Barry K."/>
            <person name="Bills G."/>
            <person name="Bluhm B."/>
            <person name="Cannon C."/>
            <person name="Castanera R."/>
            <person name="Culley D."/>
            <person name="Daum C."/>
            <person name="Ezra D."/>
            <person name="Gonzalez J."/>
            <person name="Henrissat B."/>
            <person name="Kuo A."/>
            <person name="Liang C."/>
            <person name="Lipzen A."/>
            <person name="Lutzoni F."/>
            <person name="Magnuson J."/>
            <person name="Mondo S."/>
            <person name="Nolan M."/>
            <person name="Ohm R."/>
            <person name="Pangilinan J."/>
            <person name="Park H.-J."/>
            <person name="Ramirez L."/>
            <person name="Alfaro M."/>
            <person name="Sun H."/>
            <person name="Tritt A."/>
            <person name="Yoshinaga Y."/>
            <person name="Zwiers L.-H."/>
            <person name="Turgeon B."/>
            <person name="Goodwin S."/>
            <person name="Spatafora J."/>
            <person name="Crous P."/>
            <person name="Grigoriev I."/>
        </authorList>
    </citation>
    <scope>NUCLEOTIDE SEQUENCE</scope>
    <source>
        <strain evidence="2">CBS 279.74</strain>
    </source>
</reference>
<feature type="compositionally biased region" description="Low complexity" evidence="1">
    <location>
        <begin position="1"/>
        <end position="33"/>
    </location>
</feature>
<dbReference type="InterPro" id="IPR012677">
    <property type="entry name" value="Nucleotide-bd_a/b_plait_sf"/>
</dbReference>
<dbReference type="SUPFAM" id="SSF54928">
    <property type="entry name" value="RNA-binding domain, RBD"/>
    <property type="match status" value="1"/>
</dbReference>
<dbReference type="OrthoDB" id="272703at2759"/>
<dbReference type="CDD" id="cd00590">
    <property type="entry name" value="RRM_SF"/>
    <property type="match status" value="1"/>
</dbReference>
<sequence length="313" mass="35406">MALPRFSSLGRSSFLSRPWSSSSSSSPPAGFFSQKSTHGGGTTRAFTSCSRRLFEAQATPLGTLSEEEMARSIIVLKINRRATKKEVEDVFRKEGLEITKSQFRLDRFTLHNDTYFHATLATPDQAKTAIEKLDKTSPFGPLHIVVQIRKHNTVEYGGDRWIYHENRDSIVKALLAIKEDRRVQICVKTPAWEPHFEERPKSLNAARKNYARDLLLKTFDRFGVEALGGIGNNSGQMLLDPKFLCHVDFKTKQGAEDAIQSLHNTELEGKLIWLKKTVLNELRAQQIGRVDMSVLEEFQALGLAPPVDFEKKF</sequence>
<dbReference type="Gene3D" id="3.30.70.330">
    <property type="match status" value="1"/>
</dbReference>
<gene>
    <name evidence="2" type="ORF">K504DRAFT_467237</name>
</gene>
<dbReference type="InterPro" id="IPR035979">
    <property type="entry name" value="RBD_domain_sf"/>
</dbReference>
<dbReference type="Proteomes" id="UP000799428">
    <property type="component" value="Unassembled WGS sequence"/>
</dbReference>
<evidence type="ECO:0000256" key="1">
    <source>
        <dbReference type="SAM" id="MobiDB-lite"/>
    </source>
</evidence>